<protein>
    <submittedName>
        <fullName evidence="2">5'-nucleotidase, lipoprotein e(P4) family</fullName>
    </submittedName>
</protein>
<keyword evidence="1" id="KW-0732">Signal</keyword>
<evidence type="ECO:0000313" key="2">
    <source>
        <dbReference type="EMBL" id="SFM66392.1"/>
    </source>
</evidence>
<dbReference type="InterPro" id="IPR006423">
    <property type="entry name" value="Lipo_e_P4"/>
</dbReference>
<dbReference type="SFLD" id="SFLDG01125">
    <property type="entry name" value="C1.1:_Acid_Phosphatase_Like"/>
    <property type="match status" value="1"/>
</dbReference>
<dbReference type="OrthoDB" id="395856at2"/>
<dbReference type="SFLD" id="SFLDS00003">
    <property type="entry name" value="Haloacid_Dehalogenase"/>
    <property type="match status" value="1"/>
</dbReference>
<dbReference type="AlphaFoldDB" id="A0A1I4SPN3"/>
<keyword evidence="2" id="KW-0449">Lipoprotein</keyword>
<gene>
    <name evidence="2" type="ORF">SAMN05421738_101303</name>
</gene>
<dbReference type="Pfam" id="PF03767">
    <property type="entry name" value="Acid_phosphat_B"/>
    <property type="match status" value="1"/>
</dbReference>
<sequence length="278" mass="31545">MRNIKLLIGGMMLVGFSACQTQQVVKAPQENVTPYQNLQVRGKIYAAFYQQHAAEYQALSLQAYNIAKLRLDEAIATKGNKPLAIVTDIDETFLDNSYYAVEMAKKGKVWTQDSWANWTEKGVATPLSGALDFFNYAASKGVTIFYITNRNEVERKGTVANLEKYNFPIQNSNNIIFRTAESSKENRRLNVSKDYEIALLLGDSLTDFSSAFDNHKSEKERAEAVKKLGTEFGKKFIILPNVGYGDWESAVFDYKYDLTQEQRDSILYEVTKEMPTIK</sequence>
<dbReference type="PROSITE" id="PS51257">
    <property type="entry name" value="PROKAR_LIPOPROTEIN"/>
    <property type="match status" value="1"/>
</dbReference>
<dbReference type="GO" id="GO:0009279">
    <property type="term" value="C:cell outer membrane"/>
    <property type="evidence" value="ECO:0007669"/>
    <property type="project" value="InterPro"/>
</dbReference>
<evidence type="ECO:0000313" key="3">
    <source>
        <dbReference type="Proteomes" id="UP000199149"/>
    </source>
</evidence>
<dbReference type="InterPro" id="IPR023214">
    <property type="entry name" value="HAD_sf"/>
</dbReference>
<dbReference type="SUPFAM" id="SSF56784">
    <property type="entry name" value="HAD-like"/>
    <property type="match status" value="1"/>
</dbReference>
<organism evidence="2 3">
    <name type="scientific">Algoriella xinjiangensis</name>
    <dbReference type="NCBI Taxonomy" id="684065"/>
    <lineage>
        <taxon>Bacteria</taxon>
        <taxon>Pseudomonadati</taxon>
        <taxon>Bacteroidota</taxon>
        <taxon>Flavobacteriia</taxon>
        <taxon>Flavobacteriales</taxon>
        <taxon>Weeksellaceae</taxon>
        <taxon>Algoriella</taxon>
    </lineage>
</organism>
<evidence type="ECO:0000256" key="1">
    <source>
        <dbReference type="ARBA" id="ARBA00022729"/>
    </source>
</evidence>
<dbReference type="Gene3D" id="3.40.50.1000">
    <property type="entry name" value="HAD superfamily/HAD-like"/>
    <property type="match status" value="1"/>
</dbReference>
<proteinExistence type="predicted"/>
<reference evidence="3" key="1">
    <citation type="submission" date="2016-10" db="EMBL/GenBank/DDBJ databases">
        <authorList>
            <person name="Varghese N."/>
            <person name="Submissions S."/>
        </authorList>
    </citation>
    <scope>NUCLEOTIDE SEQUENCE [LARGE SCALE GENOMIC DNA]</scope>
    <source>
        <strain evidence="3">XJ109</strain>
    </source>
</reference>
<dbReference type="InterPro" id="IPR005519">
    <property type="entry name" value="Acid_phosphat_B-like"/>
</dbReference>
<keyword evidence="3" id="KW-1185">Reference proteome</keyword>
<dbReference type="Proteomes" id="UP000199149">
    <property type="component" value="Unassembled WGS sequence"/>
</dbReference>
<dbReference type="STRING" id="684065.SAMN05421738_101303"/>
<dbReference type="NCBIfam" id="TIGR01533">
    <property type="entry name" value="lipo_e_P4"/>
    <property type="match status" value="1"/>
</dbReference>
<dbReference type="PIRSF" id="PIRSF019271">
    <property type="entry name" value="Acid_Ptase_C"/>
    <property type="match status" value="1"/>
</dbReference>
<name>A0A1I4SPN3_9FLAO</name>
<accession>A0A1I4SPN3</accession>
<dbReference type="EMBL" id="FOUZ01000001">
    <property type="protein sequence ID" value="SFM66392.1"/>
    <property type="molecule type" value="Genomic_DNA"/>
</dbReference>
<dbReference type="InterPro" id="IPR036412">
    <property type="entry name" value="HAD-like_sf"/>
</dbReference>
<dbReference type="PANTHER" id="PTHR31284">
    <property type="entry name" value="ACID PHOSPHATASE-LIKE PROTEIN"/>
    <property type="match status" value="1"/>
</dbReference>
<dbReference type="RefSeq" id="WP_092905838.1">
    <property type="nucleotide sequence ID" value="NZ_FOUZ01000001.1"/>
</dbReference>
<dbReference type="PANTHER" id="PTHR31284:SF10">
    <property type="entry name" value="ACID PHOSPHATASE-LIKE PROTEIN"/>
    <property type="match status" value="1"/>
</dbReference>